<dbReference type="MEROPS" id="C82.A01"/>
<evidence type="ECO:0000256" key="3">
    <source>
        <dbReference type="ARBA" id="ARBA00022679"/>
    </source>
</evidence>
<evidence type="ECO:0000256" key="8">
    <source>
        <dbReference type="SAM" id="SignalP"/>
    </source>
</evidence>
<dbReference type="EMBL" id="AEVO01000159">
    <property type="protein sequence ID" value="EFY06049.1"/>
    <property type="molecule type" value="Genomic_DNA"/>
</dbReference>
<dbReference type="Gene3D" id="2.40.440.10">
    <property type="entry name" value="L,D-transpeptidase catalytic domain-like"/>
    <property type="match status" value="1"/>
</dbReference>
<dbReference type="GO" id="GO:0004180">
    <property type="term" value="F:carboxypeptidase activity"/>
    <property type="evidence" value="ECO:0007669"/>
    <property type="project" value="UniProtKB-ARBA"/>
</dbReference>
<feature type="signal peptide" evidence="8">
    <location>
        <begin position="1"/>
        <end position="21"/>
    </location>
</feature>
<evidence type="ECO:0000313" key="10">
    <source>
        <dbReference type="EMBL" id="EFY06049.1"/>
    </source>
</evidence>
<evidence type="ECO:0000259" key="9">
    <source>
        <dbReference type="PROSITE" id="PS52029"/>
    </source>
</evidence>
<dbReference type="PANTHER" id="PTHR36699">
    <property type="entry name" value="LD-TRANSPEPTIDASE"/>
    <property type="match status" value="1"/>
</dbReference>
<evidence type="ECO:0000313" key="11">
    <source>
        <dbReference type="Proteomes" id="UP000018458"/>
    </source>
</evidence>
<protein>
    <recommendedName>
        <fullName evidence="9">L,D-TPase catalytic domain-containing protein</fullName>
    </recommendedName>
</protein>
<comment type="pathway">
    <text evidence="1 7">Cell wall biogenesis; peptidoglycan biosynthesis.</text>
</comment>
<feature type="active site" description="Nucleophile" evidence="7">
    <location>
        <position position="187"/>
    </location>
</feature>
<dbReference type="CDD" id="cd16913">
    <property type="entry name" value="YkuD_like"/>
    <property type="match status" value="1"/>
</dbReference>
<dbReference type="STRING" id="762983.HMPREF9444_02255"/>
<dbReference type="SUPFAM" id="SSF141523">
    <property type="entry name" value="L,D-transpeptidase catalytic domain-like"/>
    <property type="match status" value="1"/>
</dbReference>
<feature type="domain" description="L,D-TPase catalytic" evidence="9">
    <location>
        <begin position="75"/>
        <end position="211"/>
    </location>
</feature>
<keyword evidence="4 7" id="KW-0133">Cell shape</keyword>
<dbReference type="InterPro" id="IPR005490">
    <property type="entry name" value="LD_TPept_cat_dom"/>
</dbReference>
<reference evidence="10 11" key="1">
    <citation type="submission" date="2011-01" db="EMBL/GenBank/DDBJ databases">
        <authorList>
            <person name="Weinstock G."/>
            <person name="Sodergren E."/>
            <person name="Clifton S."/>
            <person name="Fulton L."/>
            <person name="Fulton B."/>
            <person name="Courtney L."/>
            <person name="Fronick C."/>
            <person name="Harrison M."/>
            <person name="Strong C."/>
            <person name="Farmer C."/>
            <person name="Delahaunty K."/>
            <person name="Markovic C."/>
            <person name="Hall O."/>
            <person name="Minx P."/>
            <person name="Tomlinson C."/>
            <person name="Mitreva M."/>
            <person name="Hou S."/>
            <person name="Chen J."/>
            <person name="Wollam A."/>
            <person name="Pepin K.H."/>
            <person name="Johnson M."/>
            <person name="Bhonagiri V."/>
            <person name="Zhang X."/>
            <person name="Suruliraj S."/>
            <person name="Warren W."/>
            <person name="Chinwalla A."/>
            <person name="Mardis E.R."/>
            <person name="Wilson R.K."/>
        </authorList>
    </citation>
    <scope>NUCLEOTIDE SEQUENCE [LARGE SCALE GENOMIC DNA]</scope>
    <source>
        <strain evidence="11">DSM 22608 / JCM 16073 / KCTC 15190 / YIT 12066</strain>
    </source>
</reference>
<comment type="caution">
    <text evidence="10">The sequence shown here is derived from an EMBL/GenBank/DDBJ whole genome shotgun (WGS) entry which is preliminary data.</text>
</comment>
<feature type="active site" description="Proton donor/acceptor" evidence="7">
    <location>
        <position position="165"/>
    </location>
</feature>
<keyword evidence="5 7" id="KW-0573">Peptidoglycan synthesis</keyword>
<keyword evidence="8" id="KW-0732">Signal</keyword>
<keyword evidence="11" id="KW-1185">Reference proteome</keyword>
<keyword evidence="6 7" id="KW-0961">Cell wall biogenesis/degradation</keyword>
<dbReference type="PROSITE" id="PS52029">
    <property type="entry name" value="LD_TPASE"/>
    <property type="match status" value="1"/>
</dbReference>
<dbReference type="eggNOG" id="COG3034">
    <property type="taxonomic scope" value="Bacteria"/>
</dbReference>
<evidence type="ECO:0000256" key="1">
    <source>
        <dbReference type="ARBA" id="ARBA00004752"/>
    </source>
</evidence>
<evidence type="ECO:0000256" key="4">
    <source>
        <dbReference type="ARBA" id="ARBA00022960"/>
    </source>
</evidence>
<organism evidence="10 11">
    <name type="scientific">Succinatimonas hippei (strain DSM 22608 / JCM 16073 / KCTC 15190 / YIT 12066)</name>
    <dbReference type="NCBI Taxonomy" id="762983"/>
    <lineage>
        <taxon>Bacteria</taxon>
        <taxon>Pseudomonadati</taxon>
        <taxon>Pseudomonadota</taxon>
        <taxon>Gammaproteobacteria</taxon>
        <taxon>Aeromonadales</taxon>
        <taxon>Succinivibrionaceae</taxon>
        <taxon>Succinatimonas</taxon>
    </lineage>
</organism>
<dbReference type="Proteomes" id="UP000018458">
    <property type="component" value="Unassembled WGS sequence"/>
</dbReference>
<dbReference type="UniPathway" id="UPA00219"/>
<dbReference type="RefSeq" id="WP_009144389.1">
    <property type="nucleotide sequence ID" value="NZ_GL831077.1"/>
</dbReference>
<evidence type="ECO:0000256" key="6">
    <source>
        <dbReference type="ARBA" id="ARBA00023316"/>
    </source>
</evidence>
<evidence type="ECO:0000256" key="2">
    <source>
        <dbReference type="ARBA" id="ARBA00005992"/>
    </source>
</evidence>
<feature type="chain" id="PRO_5003226851" description="L,D-TPase catalytic domain-containing protein" evidence="8">
    <location>
        <begin position="22"/>
        <end position="212"/>
    </location>
</feature>
<evidence type="ECO:0000256" key="5">
    <source>
        <dbReference type="ARBA" id="ARBA00022984"/>
    </source>
</evidence>
<gene>
    <name evidence="10" type="ORF">HMPREF9444_02255</name>
</gene>
<dbReference type="PROSITE" id="PS51257">
    <property type="entry name" value="PROKAR_LIPOPROTEIN"/>
    <property type="match status" value="1"/>
</dbReference>
<dbReference type="HOGENOM" id="CLU_102842_1_0_6"/>
<comment type="similarity">
    <text evidence="2">Belongs to the YkuD family.</text>
</comment>
<evidence type="ECO:0000256" key="7">
    <source>
        <dbReference type="PROSITE-ProRule" id="PRU01373"/>
    </source>
</evidence>
<dbReference type="GO" id="GO:0009252">
    <property type="term" value="P:peptidoglycan biosynthetic process"/>
    <property type="evidence" value="ECO:0007669"/>
    <property type="project" value="UniProtKB-UniPathway"/>
</dbReference>
<dbReference type="InterPro" id="IPR038063">
    <property type="entry name" value="Transpep_catalytic_dom"/>
</dbReference>
<dbReference type="GO" id="GO:0008360">
    <property type="term" value="P:regulation of cell shape"/>
    <property type="evidence" value="ECO:0007669"/>
    <property type="project" value="UniProtKB-UniRule"/>
</dbReference>
<dbReference type="GO" id="GO:0071555">
    <property type="term" value="P:cell wall organization"/>
    <property type="evidence" value="ECO:0007669"/>
    <property type="project" value="UniProtKB-UniRule"/>
</dbReference>
<sequence>MFLKKLCGVFFLFAVGFFVSSCSTYTKIDRSSDLYYEALTEPVIYDRDYDYVNLGRFANLPIYPKGYRGPKKLIDHVIVNKANHQMFLMKKDKVIRSYWIALSDKPVGDKQYEGDKRTPEGTYTLDYINYNSNYYKSFHISYPNDQDIEEAKKLGKRPGGMIMIHGQPYNSSEYHATVQRSDWTDGCIAILNPEMDEFISLVDPGTPITINP</sequence>
<name>E8LNA1_SUCHY</name>
<dbReference type="AlphaFoldDB" id="E8LNA1"/>
<keyword evidence="3" id="KW-0808">Transferase</keyword>
<accession>E8LNA1</accession>
<dbReference type="PANTHER" id="PTHR36699:SF1">
    <property type="entry name" value="L,D-TRANSPEPTIDASE YAFK-RELATED"/>
    <property type="match status" value="1"/>
</dbReference>
<proteinExistence type="inferred from homology"/>
<dbReference type="Pfam" id="PF03734">
    <property type="entry name" value="YkuD"/>
    <property type="match status" value="1"/>
</dbReference>
<dbReference type="OrthoDB" id="9809748at2"/>
<dbReference type="GO" id="GO:0016740">
    <property type="term" value="F:transferase activity"/>
    <property type="evidence" value="ECO:0007669"/>
    <property type="project" value="UniProtKB-KW"/>
</dbReference>